<keyword evidence="2" id="KW-0812">Transmembrane</keyword>
<evidence type="ECO:0000313" key="5">
    <source>
        <dbReference type="Proteomes" id="UP000703269"/>
    </source>
</evidence>
<feature type="region of interest" description="Disordered" evidence="1">
    <location>
        <begin position="92"/>
        <end position="153"/>
    </location>
</feature>
<keyword evidence="2" id="KW-1133">Transmembrane helix</keyword>
<accession>A0A9P3LGX6</accession>
<keyword evidence="2" id="KW-0472">Membrane</keyword>
<feature type="compositionally biased region" description="Low complexity" evidence="1">
    <location>
        <begin position="99"/>
        <end position="128"/>
    </location>
</feature>
<dbReference type="Proteomes" id="UP000703269">
    <property type="component" value="Unassembled WGS sequence"/>
</dbReference>
<reference evidence="4 5" key="1">
    <citation type="submission" date="2021-08" db="EMBL/GenBank/DDBJ databases">
        <title>Draft Genome Sequence of Phanerochaete sordida strain YK-624.</title>
        <authorList>
            <person name="Mori T."/>
            <person name="Dohra H."/>
            <person name="Suzuki T."/>
            <person name="Kawagishi H."/>
            <person name="Hirai H."/>
        </authorList>
    </citation>
    <scope>NUCLEOTIDE SEQUENCE [LARGE SCALE GENOMIC DNA]</scope>
    <source>
        <strain evidence="4 5">YK-624</strain>
    </source>
</reference>
<keyword evidence="5" id="KW-1185">Reference proteome</keyword>
<sequence>MPLARILLLPTAFVLAFSLLPTARADCFIDNAGFEHCSLSTGARVGIAIALIILAVLACASALTYRRRRMQAFNVNANGYANAQNVNYQPNGYASPYNGAQQQQYATPPQYPPQAYQNGYNPQAGFAPPQGPPPGYYAPPQGSPPMNGKEDRV</sequence>
<dbReference type="OrthoDB" id="2758522at2759"/>
<evidence type="ECO:0000256" key="1">
    <source>
        <dbReference type="SAM" id="MobiDB-lite"/>
    </source>
</evidence>
<dbReference type="EMBL" id="BPQB01000037">
    <property type="protein sequence ID" value="GJE94104.1"/>
    <property type="molecule type" value="Genomic_DNA"/>
</dbReference>
<evidence type="ECO:0000256" key="3">
    <source>
        <dbReference type="SAM" id="SignalP"/>
    </source>
</evidence>
<comment type="caution">
    <text evidence="4">The sequence shown here is derived from an EMBL/GenBank/DDBJ whole genome shotgun (WGS) entry which is preliminary data.</text>
</comment>
<organism evidence="4 5">
    <name type="scientific">Phanerochaete sordida</name>
    <dbReference type="NCBI Taxonomy" id="48140"/>
    <lineage>
        <taxon>Eukaryota</taxon>
        <taxon>Fungi</taxon>
        <taxon>Dikarya</taxon>
        <taxon>Basidiomycota</taxon>
        <taxon>Agaricomycotina</taxon>
        <taxon>Agaricomycetes</taxon>
        <taxon>Polyporales</taxon>
        <taxon>Phanerochaetaceae</taxon>
        <taxon>Phanerochaete</taxon>
    </lineage>
</organism>
<feature type="signal peptide" evidence="3">
    <location>
        <begin position="1"/>
        <end position="25"/>
    </location>
</feature>
<feature type="chain" id="PRO_5040433396" evidence="3">
    <location>
        <begin position="26"/>
        <end position="153"/>
    </location>
</feature>
<name>A0A9P3LGX6_9APHY</name>
<feature type="compositionally biased region" description="Pro residues" evidence="1">
    <location>
        <begin position="129"/>
        <end position="143"/>
    </location>
</feature>
<gene>
    <name evidence="4" type="ORF">PsYK624_102720</name>
</gene>
<keyword evidence="3" id="KW-0732">Signal</keyword>
<proteinExistence type="predicted"/>
<evidence type="ECO:0000256" key="2">
    <source>
        <dbReference type="SAM" id="Phobius"/>
    </source>
</evidence>
<evidence type="ECO:0000313" key="4">
    <source>
        <dbReference type="EMBL" id="GJE94104.1"/>
    </source>
</evidence>
<feature type="transmembrane region" description="Helical" evidence="2">
    <location>
        <begin position="41"/>
        <end position="63"/>
    </location>
</feature>
<dbReference type="AlphaFoldDB" id="A0A9P3LGX6"/>
<protein>
    <submittedName>
        <fullName evidence="4">Uncharacterized protein</fullName>
    </submittedName>
</protein>